<accession>A0A7C4PU91</accession>
<organism evidence="2">
    <name type="scientific">Anaerolinea thermolimosa</name>
    <dbReference type="NCBI Taxonomy" id="229919"/>
    <lineage>
        <taxon>Bacteria</taxon>
        <taxon>Bacillati</taxon>
        <taxon>Chloroflexota</taxon>
        <taxon>Anaerolineae</taxon>
        <taxon>Anaerolineales</taxon>
        <taxon>Anaerolineaceae</taxon>
        <taxon>Anaerolinea</taxon>
    </lineage>
</organism>
<dbReference type="InterPro" id="IPR036102">
    <property type="entry name" value="OsmC/Ohrsf"/>
</dbReference>
<keyword evidence="1" id="KW-0812">Transmembrane</keyword>
<dbReference type="AlphaFoldDB" id="A0A7C4PU91"/>
<dbReference type="InterPro" id="IPR015946">
    <property type="entry name" value="KH_dom-like_a/b"/>
</dbReference>
<protein>
    <submittedName>
        <fullName evidence="2">Osmotically inducible protein OsmC</fullName>
    </submittedName>
</protein>
<reference evidence="2" key="1">
    <citation type="journal article" date="2020" name="mSystems">
        <title>Genome- and Community-Level Interaction Insights into Carbon Utilization and Element Cycling Functions of Hydrothermarchaeota in Hydrothermal Sediment.</title>
        <authorList>
            <person name="Zhou Z."/>
            <person name="Liu Y."/>
            <person name="Xu W."/>
            <person name="Pan J."/>
            <person name="Luo Z.H."/>
            <person name="Li M."/>
        </authorList>
    </citation>
    <scope>NUCLEOTIDE SEQUENCE [LARGE SCALE GENOMIC DNA]</scope>
    <source>
        <strain evidence="2">SpSt-573</strain>
    </source>
</reference>
<dbReference type="SUPFAM" id="SSF82784">
    <property type="entry name" value="OsmC-like"/>
    <property type="match status" value="1"/>
</dbReference>
<keyword evidence="1" id="KW-0472">Membrane</keyword>
<dbReference type="Pfam" id="PF02566">
    <property type="entry name" value="OsmC"/>
    <property type="match status" value="1"/>
</dbReference>
<sequence length="133" mass="14571">MEMIIDFPGGARVDAHFDQYTVRTDQPPMGGGEGSAPTPFAVFLASIGACAGIYVLGFCRQRGLPTDGIRIIQRAHRDPQTGLVGQIELEIQVPPTFPEKYHESLIRSANMCAVKKHLENPPSFNTYTRVVNA</sequence>
<evidence type="ECO:0000256" key="1">
    <source>
        <dbReference type="SAM" id="Phobius"/>
    </source>
</evidence>
<dbReference type="PANTHER" id="PTHR39624">
    <property type="entry name" value="PROTEIN INVOLVED IN RIMO-MEDIATED BETA-METHYLTHIOLATION OF RIBOSOMAL PROTEIN S12 YCAO"/>
    <property type="match status" value="1"/>
</dbReference>
<gene>
    <name evidence="2" type="ORF">ENT37_13625</name>
</gene>
<dbReference type="PANTHER" id="PTHR39624:SF2">
    <property type="entry name" value="OSMC-LIKE PROTEIN"/>
    <property type="match status" value="1"/>
</dbReference>
<feature type="transmembrane region" description="Helical" evidence="1">
    <location>
        <begin position="40"/>
        <end position="59"/>
    </location>
</feature>
<evidence type="ECO:0000313" key="2">
    <source>
        <dbReference type="EMBL" id="HGS22890.1"/>
    </source>
</evidence>
<keyword evidence="1" id="KW-1133">Transmembrane helix</keyword>
<comment type="caution">
    <text evidence="2">The sequence shown here is derived from an EMBL/GenBank/DDBJ whole genome shotgun (WGS) entry which is preliminary data.</text>
</comment>
<dbReference type="Gene3D" id="3.30.300.20">
    <property type="match status" value="1"/>
</dbReference>
<name>A0A7C4PU91_9CHLR</name>
<dbReference type="EMBL" id="DSYK01000677">
    <property type="protein sequence ID" value="HGS22890.1"/>
    <property type="molecule type" value="Genomic_DNA"/>
</dbReference>
<proteinExistence type="predicted"/>
<dbReference type="InterPro" id="IPR003718">
    <property type="entry name" value="OsmC/Ohr_fam"/>
</dbReference>